<comment type="catalytic activity">
    <reaction evidence="8">
        <text>N-acetyltaurine + H2O = taurine + acetate</text>
        <dbReference type="Rhea" id="RHEA:81107"/>
        <dbReference type="ChEBI" id="CHEBI:15377"/>
        <dbReference type="ChEBI" id="CHEBI:30089"/>
        <dbReference type="ChEBI" id="CHEBI:133737"/>
        <dbReference type="ChEBI" id="CHEBI:507393"/>
    </reaction>
    <physiologicalReaction direction="left-to-right" evidence="8">
        <dbReference type="Rhea" id="RHEA:81108"/>
    </physiologicalReaction>
</comment>
<proteinExistence type="inferred from homology"/>
<dbReference type="Gene3D" id="3.20.20.140">
    <property type="entry name" value="Metal-dependent hydrolases"/>
    <property type="match status" value="2"/>
</dbReference>
<evidence type="ECO:0000256" key="10">
    <source>
        <dbReference type="ARBA" id="ARBA00049821"/>
    </source>
</evidence>
<reference evidence="13" key="1">
    <citation type="journal article" date="2021" name="Cell">
        <title>Tracing the genetic footprints of vertebrate landing in non-teleost ray-finned fishes.</title>
        <authorList>
            <person name="Bi X."/>
            <person name="Wang K."/>
            <person name="Yang L."/>
            <person name="Pan H."/>
            <person name="Jiang H."/>
            <person name="Wei Q."/>
            <person name="Fang M."/>
            <person name="Yu H."/>
            <person name="Zhu C."/>
            <person name="Cai Y."/>
            <person name="He Y."/>
            <person name="Gan X."/>
            <person name="Zeng H."/>
            <person name="Yu D."/>
            <person name="Zhu Y."/>
            <person name="Jiang H."/>
            <person name="Qiu Q."/>
            <person name="Yang H."/>
            <person name="Zhang Y.E."/>
            <person name="Wang W."/>
            <person name="Zhu M."/>
            <person name="He S."/>
            <person name="Zhang G."/>
        </authorList>
    </citation>
    <scope>NUCLEOTIDE SEQUENCE</scope>
    <source>
        <strain evidence="13">Pddl_001</strain>
    </source>
</reference>
<comment type="caution">
    <text evidence="12">Lacks conserved residue(s) required for the propagation of feature annotation.</text>
</comment>
<evidence type="ECO:0000256" key="1">
    <source>
        <dbReference type="ARBA" id="ARBA00001968"/>
    </source>
</evidence>
<dbReference type="SUPFAM" id="SSF51556">
    <property type="entry name" value="Metallo-dependent hydrolases"/>
    <property type="match status" value="1"/>
</dbReference>
<keyword evidence="3" id="KW-0378">Hydrolase</keyword>
<dbReference type="InterPro" id="IPR001559">
    <property type="entry name" value="Phosphotriesterase"/>
</dbReference>
<comment type="catalytic activity">
    <reaction evidence="5">
        <text>N-acetyl-L-leucine + H2O = L-leucine + acetate</text>
        <dbReference type="Rhea" id="RHEA:81115"/>
        <dbReference type="ChEBI" id="CHEBI:15377"/>
        <dbReference type="ChEBI" id="CHEBI:30089"/>
        <dbReference type="ChEBI" id="CHEBI:57427"/>
        <dbReference type="ChEBI" id="CHEBI:58270"/>
    </reaction>
    <physiologicalReaction direction="left-to-right" evidence="5">
        <dbReference type="Rhea" id="RHEA:81116"/>
    </physiologicalReaction>
</comment>
<gene>
    <name evidence="13" type="primary">Pter_1</name>
    <name evidence="13" type="ORF">GTO93_0021778</name>
</gene>
<protein>
    <recommendedName>
        <fullName evidence="9">N-acetyltaurine hydrolase</fullName>
    </recommendedName>
    <alternativeName>
        <fullName evidence="10">Phosphotriesterase-related protein</fullName>
    </alternativeName>
</protein>
<keyword evidence="2" id="KW-0479">Metal-binding</keyword>
<keyword evidence="14" id="KW-1185">Reference proteome</keyword>
<evidence type="ECO:0000256" key="12">
    <source>
        <dbReference type="PROSITE-ProRule" id="PRU00679"/>
    </source>
</evidence>
<comment type="catalytic activity">
    <reaction evidence="4">
        <text>N-acetyl-L-isoleucine + H2O = L-isoleucine + acetate</text>
        <dbReference type="Rhea" id="RHEA:81119"/>
        <dbReference type="ChEBI" id="CHEBI:15377"/>
        <dbReference type="ChEBI" id="CHEBI:30089"/>
        <dbReference type="ChEBI" id="CHEBI:58045"/>
        <dbReference type="ChEBI" id="CHEBI:133735"/>
    </reaction>
    <physiologicalReaction direction="left-to-right" evidence="4">
        <dbReference type="Rhea" id="RHEA:81120"/>
    </physiologicalReaction>
</comment>
<dbReference type="PANTHER" id="PTHR10819">
    <property type="entry name" value="PHOSPHOTRIESTERASE-RELATED"/>
    <property type="match status" value="1"/>
</dbReference>
<evidence type="ECO:0000256" key="2">
    <source>
        <dbReference type="ARBA" id="ARBA00022723"/>
    </source>
</evidence>
<comment type="catalytic activity">
    <reaction evidence="11">
        <text>N-acetyl-L-methionine + H2O = L-methionine + acetate</text>
        <dbReference type="Rhea" id="RHEA:67440"/>
        <dbReference type="ChEBI" id="CHEBI:15377"/>
        <dbReference type="ChEBI" id="CHEBI:30089"/>
        <dbReference type="ChEBI" id="CHEBI:57844"/>
        <dbReference type="ChEBI" id="CHEBI:71670"/>
    </reaction>
    <physiologicalReaction direction="left-to-right" evidence="11">
        <dbReference type="Rhea" id="RHEA:67441"/>
    </physiologicalReaction>
</comment>
<comment type="similarity">
    <text evidence="12">Belongs to the metallo-dependent hydrolases superfamily. Phosphotriesterase family.</text>
</comment>
<evidence type="ECO:0000313" key="13">
    <source>
        <dbReference type="EMBL" id="MBN3283394.1"/>
    </source>
</evidence>
<evidence type="ECO:0000313" key="14">
    <source>
        <dbReference type="Proteomes" id="UP001166093"/>
    </source>
</evidence>
<evidence type="ECO:0000256" key="8">
    <source>
        <dbReference type="ARBA" id="ARBA00049044"/>
    </source>
</evidence>
<dbReference type="Proteomes" id="UP001166093">
    <property type="component" value="Unassembled WGS sequence"/>
</dbReference>
<dbReference type="PANTHER" id="PTHR10819:SF3">
    <property type="entry name" value="PHOSPHOTRIESTERASE-RELATED PROTEIN"/>
    <property type="match status" value="1"/>
</dbReference>
<comment type="caution">
    <text evidence="13">The sequence shown here is derived from an EMBL/GenBank/DDBJ whole genome shotgun (WGS) entry which is preliminary data.</text>
</comment>
<evidence type="ECO:0000256" key="3">
    <source>
        <dbReference type="ARBA" id="ARBA00022801"/>
    </source>
</evidence>
<dbReference type="Pfam" id="PF02126">
    <property type="entry name" value="PTE"/>
    <property type="match status" value="1"/>
</dbReference>
<feature type="non-terminal residue" evidence="13">
    <location>
        <position position="229"/>
    </location>
</feature>
<evidence type="ECO:0000256" key="4">
    <source>
        <dbReference type="ARBA" id="ARBA00047442"/>
    </source>
</evidence>
<evidence type="ECO:0000256" key="7">
    <source>
        <dbReference type="ARBA" id="ARBA00048664"/>
    </source>
</evidence>
<comment type="catalytic activity">
    <reaction evidence="6">
        <text>N-propanoyltaurine + H2O = propanoate + taurine</text>
        <dbReference type="Rhea" id="RHEA:81111"/>
        <dbReference type="ChEBI" id="CHEBI:15377"/>
        <dbReference type="ChEBI" id="CHEBI:17272"/>
        <dbReference type="ChEBI" id="CHEBI:231795"/>
        <dbReference type="ChEBI" id="CHEBI:507393"/>
    </reaction>
    <physiologicalReaction direction="left-to-right" evidence="6">
        <dbReference type="Rhea" id="RHEA:81112"/>
    </physiologicalReaction>
</comment>
<organism evidence="13 14">
    <name type="scientific">Polyodon spathula</name>
    <name type="common">North American paddlefish</name>
    <name type="synonym">Squalus spathula</name>
    <dbReference type="NCBI Taxonomy" id="7913"/>
    <lineage>
        <taxon>Eukaryota</taxon>
        <taxon>Metazoa</taxon>
        <taxon>Chordata</taxon>
        <taxon>Craniata</taxon>
        <taxon>Vertebrata</taxon>
        <taxon>Euteleostomi</taxon>
        <taxon>Actinopterygii</taxon>
        <taxon>Chondrostei</taxon>
        <taxon>Acipenseriformes</taxon>
        <taxon>Polyodontidae</taxon>
        <taxon>Polyodon</taxon>
    </lineage>
</organism>
<dbReference type="PROSITE" id="PS51347">
    <property type="entry name" value="PHOSPHOTRIESTERASE_2"/>
    <property type="match status" value="1"/>
</dbReference>
<comment type="cofactor">
    <cofactor evidence="1">
        <name>a divalent metal cation</name>
        <dbReference type="ChEBI" id="CHEBI:60240"/>
    </cofactor>
</comment>
<accession>A0ABS2YAB0</accession>
<sequence>MSAQSVLGLVDPNQLGRTLTHEHLTVAVEFCFHSPPPGLESLADTQIEMQNLFWLKQNPYSSMENLLLMAEKEELQFKRAGGGTIMENTNTGIHRDVKTLKWLSQETGVHVIAGAGYYVFDTHSSETRSMSIEKATAHAQSQLGCLVIIHPGRNIEAPFQVIRILQEAGSDISKTVMSHLDRTLFESEKLLEFAKLGSYLECDLFGTEMLNYHFNPDVDMPSDNERINR</sequence>
<dbReference type="InterPro" id="IPR032466">
    <property type="entry name" value="Metal_Hydrolase"/>
</dbReference>
<comment type="catalytic activity">
    <reaction evidence="7">
        <text>N-acetyl-L-valine + H2O = L-valine + acetate</text>
        <dbReference type="Rhea" id="RHEA:81123"/>
        <dbReference type="ChEBI" id="CHEBI:15377"/>
        <dbReference type="ChEBI" id="CHEBI:30089"/>
        <dbReference type="ChEBI" id="CHEBI:57762"/>
        <dbReference type="ChEBI" id="CHEBI:133716"/>
    </reaction>
    <physiologicalReaction direction="left-to-right" evidence="7">
        <dbReference type="Rhea" id="RHEA:81124"/>
    </physiologicalReaction>
</comment>
<dbReference type="InterPro" id="IPR017947">
    <property type="entry name" value="AryldialkylPase_Zn-BS"/>
</dbReference>
<evidence type="ECO:0000256" key="9">
    <source>
        <dbReference type="ARBA" id="ARBA00049742"/>
    </source>
</evidence>
<name>A0ABS2YAB0_POLSP</name>
<evidence type="ECO:0000256" key="5">
    <source>
        <dbReference type="ARBA" id="ARBA00047923"/>
    </source>
</evidence>
<dbReference type="EMBL" id="JAAWVQ010126431">
    <property type="protein sequence ID" value="MBN3283394.1"/>
    <property type="molecule type" value="Genomic_DNA"/>
</dbReference>
<evidence type="ECO:0000256" key="6">
    <source>
        <dbReference type="ARBA" id="ARBA00048249"/>
    </source>
</evidence>
<feature type="non-terminal residue" evidence="13">
    <location>
        <position position="1"/>
    </location>
</feature>
<dbReference type="PROSITE" id="PS01322">
    <property type="entry name" value="PHOSPHOTRIESTERASE_1"/>
    <property type="match status" value="1"/>
</dbReference>
<evidence type="ECO:0000256" key="11">
    <source>
        <dbReference type="ARBA" id="ARBA00093204"/>
    </source>
</evidence>